<evidence type="ECO:0000256" key="2">
    <source>
        <dbReference type="SAM" id="SignalP"/>
    </source>
</evidence>
<organism evidence="3 4">
    <name type="scientific">Sitophilus oryzae</name>
    <name type="common">Rice weevil</name>
    <name type="synonym">Curculio oryzae</name>
    <dbReference type="NCBI Taxonomy" id="7048"/>
    <lineage>
        <taxon>Eukaryota</taxon>
        <taxon>Metazoa</taxon>
        <taxon>Ecdysozoa</taxon>
        <taxon>Arthropoda</taxon>
        <taxon>Hexapoda</taxon>
        <taxon>Insecta</taxon>
        <taxon>Pterygota</taxon>
        <taxon>Neoptera</taxon>
        <taxon>Endopterygota</taxon>
        <taxon>Coleoptera</taxon>
        <taxon>Polyphaga</taxon>
        <taxon>Cucujiformia</taxon>
        <taxon>Curculionidae</taxon>
        <taxon>Dryophthorinae</taxon>
        <taxon>Sitophilus</taxon>
    </lineage>
</organism>
<proteinExistence type="predicted"/>
<dbReference type="KEGG" id="soy:115879287"/>
<evidence type="ECO:0000313" key="4">
    <source>
        <dbReference type="RefSeq" id="XP_030751895.1"/>
    </source>
</evidence>
<sequence>MQVYTKTLLACVLALAAANFSVAQEDDKYAKEYNTKPETDFHNIFRRDESALYVELLAIKLRKLDDRLQRIAMHKIDTIMFDLISDSSQSPNSVIFKVIQSDMPSLRFSAHQTPQLRFDVTAATEAFPAPTEPVNAPFDPVPTRPAPQTTQAVY</sequence>
<evidence type="ECO:0000313" key="3">
    <source>
        <dbReference type="Proteomes" id="UP000504635"/>
    </source>
</evidence>
<dbReference type="GeneID" id="115879287"/>
<keyword evidence="3" id="KW-1185">Reference proteome</keyword>
<accession>A0A6J2XLY9</accession>
<dbReference type="OrthoDB" id="6720674at2759"/>
<dbReference type="RefSeq" id="XP_030751895.1">
    <property type="nucleotide sequence ID" value="XM_030896035.1"/>
</dbReference>
<feature type="signal peptide" evidence="2">
    <location>
        <begin position="1"/>
        <end position="23"/>
    </location>
</feature>
<feature type="chain" id="PRO_5026703877" evidence="2">
    <location>
        <begin position="24"/>
        <end position="154"/>
    </location>
</feature>
<dbReference type="AlphaFoldDB" id="A0A6J2XLY9"/>
<reference evidence="4" key="1">
    <citation type="submission" date="2025-08" db="UniProtKB">
        <authorList>
            <consortium name="RefSeq"/>
        </authorList>
    </citation>
    <scope>IDENTIFICATION</scope>
    <source>
        <tissue evidence="4">Gonads</tissue>
    </source>
</reference>
<feature type="region of interest" description="Disordered" evidence="1">
    <location>
        <begin position="129"/>
        <end position="154"/>
    </location>
</feature>
<dbReference type="Proteomes" id="UP000504635">
    <property type="component" value="Unplaced"/>
</dbReference>
<protein>
    <submittedName>
        <fullName evidence="4">Uncharacterized protein LOC115879287 isoform X1</fullName>
    </submittedName>
</protein>
<gene>
    <name evidence="4" type="primary">LOC115879287</name>
</gene>
<keyword evidence="2" id="KW-0732">Signal</keyword>
<dbReference type="InParanoid" id="A0A6J2XLY9"/>
<evidence type="ECO:0000256" key="1">
    <source>
        <dbReference type="SAM" id="MobiDB-lite"/>
    </source>
</evidence>
<name>A0A6J2XLY9_SITOR</name>